<reference evidence="1" key="1">
    <citation type="submission" date="2016-09" db="EMBL/GenBank/DDBJ databases">
        <authorList>
            <person name="Capua I."/>
            <person name="De Benedictis P."/>
            <person name="Joannis T."/>
            <person name="Lombin L.H."/>
            <person name="Cattoli G."/>
        </authorList>
    </citation>
    <scope>NUCLEOTIDE SEQUENCE</scope>
    <source>
        <strain evidence="1">B9</strain>
    </source>
</reference>
<organism evidence="1">
    <name type="scientific">Cupriavidus necator</name>
    <name type="common">Alcaligenes eutrophus</name>
    <name type="synonym">Ralstonia eutropha</name>
    <dbReference type="NCBI Taxonomy" id="106590"/>
    <lineage>
        <taxon>Bacteria</taxon>
        <taxon>Pseudomonadati</taxon>
        <taxon>Pseudomonadota</taxon>
        <taxon>Betaproteobacteria</taxon>
        <taxon>Burkholderiales</taxon>
        <taxon>Burkholderiaceae</taxon>
        <taxon>Cupriavidus</taxon>
    </lineage>
</organism>
<dbReference type="AlphaFoldDB" id="A0A1K0JN51"/>
<dbReference type="InterPro" id="IPR006521">
    <property type="entry name" value="Tail_protein_I"/>
</dbReference>
<sequence length="183" mass="19961">MGCMANLLPRNSTPLERNAATAAARLGEIPSPLRGLMRADEIPVSILPWLAWHLGVDAWKTYWPEQTRRARVKAAIPIARKNGTAAAVREVVAAFGGNIALREWWQMEPKGTPGTFDLVLTLSGRDGEQATAAFVADVIAEIDRTKPVRAHYNFTQGIEIISSEAVAVACRPAVYTRLSLTDI</sequence>
<evidence type="ECO:0000313" key="1">
    <source>
        <dbReference type="EMBL" id="SCU94320.1"/>
    </source>
</evidence>
<dbReference type="Pfam" id="PF09684">
    <property type="entry name" value="Tail_P2_I"/>
    <property type="match status" value="1"/>
</dbReference>
<accession>A0A1K0JN51</accession>
<gene>
    <name evidence="1" type="primary">gpI</name>
    <name evidence="1" type="ORF">CNECB9_5260028</name>
</gene>
<proteinExistence type="predicted"/>
<dbReference type="NCBIfam" id="TIGR01634">
    <property type="entry name" value="tail_P2_I"/>
    <property type="match status" value="1"/>
</dbReference>
<dbReference type="EMBL" id="FMSH01000475">
    <property type="protein sequence ID" value="SCU94320.1"/>
    <property type="molecule type" value="Genomic_DNA"/>
</dbReference>
<name>A0A1K0JN51_CUPNE</name>
<protein>
    <submittedName>
        <fullName evidence="1">Bacteriophage P2 Baseplate assembly protein GPI</fullName>
    </submittedName>
</protein>